<protein>
    <submittedName>
        <fullName evidence="2">Uncharacterized protein</fullName>
    </submittedName>
</protein>
<gene>
    <name evidence="2" type="ORF">ES332_D05G335600v1</name>
</gene>
<dbReference type="InterPro" id="IPR007736">
    <property type="entry name" value="Caleosin-related"/>
</dbReference>
<sequence>MPVNLENMFTKYALTKLDKLSLRELWQMTEGNRDCIQVEMLLLYYVAKDEKGFLSKEAVRGSWSTFPKCTRTLTERPINFHFLLISPK</sequence>
<proteinExistence type="inferred from homology"/>
<dbReference type="GO" id="GO:0004497">
    <property type="term" value="F:monooxygenase activity"/>
    <property type="evidence" value="ECO:0007669"/>
    <property type="project" value="TreeGrafter"/>
</dbReference>
<evidence type="ECO:0000313" key="3">
    <source>
        <dbReference type="Proteomes" id="UP000322667"/>
    </source>
</evidence>
<organism evidence="2 3">
    <name type="scientific">Gossypium tomentosum</name>
    <name type="common">Hawaiian cotton</name>
    <name type="synonym">Gossypium sandvicense</name>
    <dbReference type="NCBI Taxonomy" id="34277"/>
    <lineage>
        <taxon>Eukaryota</taxon>
        <taxon>Viridiplantae</taxon>
        <taxon>Streptophyta</taxon>
        <taxon>Embryophyta</taxon>
        <taxon>Tracheophyta</taxon>
        <taxon>Spermatophyta</taxon>
        <taxon>Magnoliopsida</taxon>
        <taxon>eudicotyledons</taxon>
        <taxon>Gunneridae</taxon>
        <taxon>Pentapetalae</taxon>
        <taxon>rosids</taxon>
        <taxon>malvids</taxon>
        <taxon>Malvales</taxon>
        <taxon>Malvaceae</taxon>
        <taxon>Malvoideae</taxon>
        <taxon>Gossypium</taxon>
    </lineage>
</organism>
<reference evidence="2 3" key="1">
    <citation type="submission" date="2019-07" db="EMBL/GenBank/DDBJ databases">
        <title>WGS assembly of Gossypium tomentosum.</title>
        <authorList>
            <person name="Chen Z.J."/>
            <person name="Sreedasyam A."/>
            <person name="Ando A."/>
            <person name="Song Q."/>
            <person name="De L."/>
            <person name="Hulse-Kemp A."/>
            <person name="Ding M."/>
            <person name="Ye W."/>
            <person name="Kirkbride R."/>
            <person name="Jenkins J."/>
            <person name="Plott C."/>
            <person name="Lovell J."/>
            <person name="Lin Y.-M."/>
            <person name="Vaughn R."/>
            <person name="Liu B."/>
            <person name="Li W."/>
            <person name="Simpson S."/>
            <person name="Scheffler B."/>
            <person name="Saski C."/>
            <person name="Grover C."/>
            <person name="Hu G."/>
            <person name="Conover J."/>
            <person name="Carlson J."/>
            <person name="Shu S."/>
            <person name="Boston L."/>
            <person name="Williams M."/>
            <person name="Peterson D."/>
            <person name="Mcgee K."/>
            <person name="Jones D."/>
            <person name="Wendel J."/>
            <person name="Stelly D."/>
            <person name="Grimwood J."/>
            <person name="Schmutz J."/>
        </authorList>
    </citation>
    <scope>NUCLEOTIDE SEQUENCE [LARGE SCALE GENOMIC DNA]</scope>
    <source>
        <strain evidence="2">7179.01</strain>
    </source>
</reference>
<dbReference type="PANTHER" id="PTHR31495:SF23">
    <property type="entry name" value="PEROXYGENASE-LIKE"/>
    <property type="match status" value="1"/>
</dbReference>
<dbReference type="PANTHER" id="PTHR31495">
    <property type="entry name" value="PEROXYGENASE 3-RELATED"/>
    <property type="match status" value="1"/>
</dbReference>
<keyword evidence="3" id="KW-1185">Reference proteome</keyword>
<dbReference type="Proteomes" id="UP000322667">
    <property type="component" value="Chromosome D05"/>
</dbReference>
<dbReference type="EMBL" id="CM017627">
    <property type="protein sequence ID" value="TYH73527.1"/>
    <property type="molecule type" value="Genomic_DNA"/>
</dbReference>
<accession>A0A5D2L2I5</accession>
<name>A0A5D2L2I5_GOSTO</name>
<comment type="similarity">
    <text evidence="1">Belongs to the caleosin family.</text>
</comment>
<evidence type="ECO:0000313" key="2">
    <source>
        <dbReference type="EMBL" id="TYH73527.1"/>
    </source>
</evidence>
<dbReference type="AlphaFoldDB" id="A0A5D2L2I5"/>
<evidence type="ECO:0000256" key="1">
    <source>
        <dbReference type="ARBA" id="ARBA00006765"/>
    </source>
</evidence>
<dbReference type="GO" id="GO:0005509">
    <property type="term" value="F:calcium ion binding"/>
    <property type="evidence" value="ECO:0007669"/>
    <property type="project" value="TreeGrafter"/>
</dbReference>
<dbReference type="Pfam" id="PF05042">
    <property type="entry name" value="Caleosin"/>
    <property type="match status" value="1"/>
</dbReference>